<dbReference type="InterPro" id="IPR005474">
    <property type="entry name" value="Transketolase_N"/>
</dbReference>
<dbReference type="PANTHER" id="PTHR47514:SF1">
    <property type="entry name" value="TRANSKETOLASE N-TERMINAL SECTION-RELATED"/>
    <property type="match status" value="1"/>
</dbReference>
<dbReference type="PROSITE" id="PS00801">
    <property type="entry name" value="TRANSKETOLASE_1"/>
    <property type="match status" value="1"/>
</dbReference>
<dbReference type="EMBL" id="LAZR01063050">
    <property type="protein sequence ID" value="KKK60273.1"/>
    <property type="molecule type" value="Genomic_DNA"/>
</dbReference>
<protein>
    <recommendedName>
        <fullName evidence="6">Transketolase N-terminal domain-containing protein</fullName>
    </recommendedName>
</protein>
<comment type="cofactor">
    <cofactor evidence="1">
        <name>thiamine diphosphate</name>
        <dbReference type="ChEBI" id="CHEBI:58937"/>
    </cofactor>
</comment>
<feature type="non-terminal residue" evidence="7">
    <location>
        <position position="176"/>
    </location>
</feature>
<name>A0A0F8WU56_9ZZZZ</name>
<evidence type="ECO:0000256" key="1">
    <source>
        <dbReference type="ARBA" id="ARBA00001964"/>
    </source>
</evidence>
<comment type="similarity">
    <text evidence="2">Belongs to the transketolase family.</text>
</comment>
<sequence>MGWGFEKEKLDEAKIAKLKEMGRLARGDILKMTTLAKSGHPGGSMSSIDIYLILYFCANIEPHNPYYPERDRIVVSHGHTSPAVYAALAQRGFFDRDRVIAGFRKAGTIFEGHAERGVPGVEWDSGNLGQGLSAGCGFALAARLHYKNYQVFVAMGDGEQSKGQISEARRLAKKFQ</sequence>
<keyword evidence="5" id="KW-0786">Thiamine pyrophosphate</keyword>
<comment type="caution">
    <text evidence="7">The sequence shown here is derived from an EMBL/GenBank/DDBJ whole genome shotgun (WGS) entry which is preliminary data.</text>
</comment>
<evidence type="ECO:0000256" key="5">
    <source>
        <dbReference type="ARBA" id="ARBA00023052"/>
    </source>
</evidence>
<dbReference type="AlphaFoldDB" id="A0A0F8WU56"/>
<keyword evidence="3" id="KW-0808">Transferase</keyword>
<reference evidence="7" key="1">
    <citation type="journal article" date="2015" name="Nature">
        <title>Complex archaea that bridge the gap between prokaryotes and eukaryotes.</title>
        <authorList>
            <person name="Spang A."/>
            <person name="Saw J.H."/>
            <person name="Jorgensen S.L."/>
            <person name="Zaremba-Niedzwiedzka K."/>
            <person name="Martijn J."/>
            <person name="Lind A.E."/>
            <person name="van Eijk R."/>
            <person name="Schleper C."/>
            <person name="Guy L."/>
            <person name="Ettema T.J."/>
        </authorList>
    </citation>
    <scope>NUCLEOTIDE SEQUENCE</scope>
</reference>
<evidence type="ECO:0000256" key="2">
    <source>
        <dbReference type="ARBA" id="ARBA00007131"/>
    </source>
</evidence>
<evidence type="ECO:0000256" key="4">
    <source>
        <dbReference type="ARBA" id="ARBA00022723"/>
    </source>
</evidence>
<keyword evidence="4" id="KW-0479">Metal-binding</keyword>
<feature type="domain" description="Transketolase N-terminal" evidence="6">
    <location>
        <begin position="34"/>
        <end position="174"/>
    </location>
</feature>
<proteinExistence type="inferred from homology"/>
<dbReference type="Gene3D" id="3.40.50.970">
    <property type="match status" value="1"/>
</dbReference>
<dbReference type="GO" id="GO:0016740">
    <property type="term" value="F:transferase activity"/>
    <property type="evidence" value="ECO:0007669"/>
    <property type="project" value="UniProtKB-KW"/>
</dbReference>
<evidence type="ECO:0000259" key="6">
    <source>
        <dbReference type="Pfam" id="PF00456"/>
    </source>
</evidence>
<evidence type="ECO:0000256" key="3">
    <source>
        <dbReference type="ARBA" id="ARBA00022679"/>
    </source>
</evidence>
<dbReference type="InterPro" id="IPR029061">
    <property type="entry name" value="THDP-binding"/>
</dbReference>
<accession>A0A0F8WU56</accession>
<dbReference type="GO" id="GO:0046872">
    <property type="term" value="F:metal ion binding"/>
    <property type="evidence" value="ECO:0007669"/>
    <property type="project" value="UniProtKB-KW"/>
</dbReference>
<dbReference type="PANTHER" id="PTHR47514">
    <property type="entry name" value="TRANSKETOLASE N-TERMINAL SECTION-RELATED"/>
    <property type="match status" value="1"/>
</dbReference>
<dbReference type="InterPro" id="IPR049557">
    <property type="entry name" value="Transketolase_CS"/>
</dbReference>
<dbReference type="Pfam" id="PF00456">
    <property type="entry name" value="Transketolase_N"/>
    <property type="match status" value="1"/>
</dbReference>
<dbReference type="SUPFAM" id="SSF52518">
    <property type="entry name" value="Thiamin diphosphate-binding fold (THDP-binding)"/>
    <property type="match status" value="1"/>
</dbReference>
<evidence type="ECO:0000313" key="7">
    <source>
        <dbReference type="EMBL" id="KKK60273.1"/>
    </source>
</evidence>
<gene>
    <name evidence="7" type="ORF">LCGC14_3026000</name>
</gene>
<organism evidence="7">
    <name type="scientific">marine sediment metagenome</name>
    <dbReference type="NCBI Taxonomy" id="412755"/>
    <lineage>
        <taxon>unclassified sequences</taxon>
        <taxon>metagenomes</taxon>
        <taxon>ecological metagenomes</taxon>
    </lineage>
</organism>